<gene>
    <name evidence="4" type="ORF">N0V83_000022</name>
</gene>
<proteinExistence type="predicted"/>
<keyword evidence="1" id="KW-0479">Metal-binding</keyword>
<comment type="caution">
    <text evidence="4">The sequence shown here is derived from an EMBL/GenBank/DDBJ whole genome shotgun (WGS) entry which is preliminary data.</text>
</comment>
<dbReference type="OrthoDB" id="427960at2759"/>
<dbReference type="InterPro" id="IPR036875">
    <property type="entry name" value="Znf_CCHC_sf"/>
</dbReference>
<accession>A0A9W9CRQ4</accession>
<evidence type="ECO:0000259" key="3">
    <source>
        <dbReference type="PROSITE" id="PS50158"/>
    </source>
</evidence>
<dbReference type="Proteomes" id="UP001140560">
    <property type="component" value="Unassembled WGS sequence"/>
</dbReference>
<keyword evidence="5" id="KW-1185">Reference proteome</keyword>
<dbReference type="EMBL" id="JAPEUY010000001">
    <property type="protein sequence ID" value="KAJ4377199.1"/>
    <property type="molecule type" value="Genomic_DNA"/>
</dbReference>
<feature type="compositionally biased region" description="Acidic residues" evidence="2">
    <location>
        <begin position="113"/>
        <end position="124"/>
    </location>
</feature>
<feature type="domain" description="CCHC-type" evidence="3">
    <location>
        <begin position="245"/>
        <end position="260"/>
    </location>
</feature>
<dbReference type="Pfam" id="PF00098">
    <property type="entry name" value="zf-CCHC"/>
    <property type="match status" value="1"/>
</dbReference>
<feature type="compositionally biased region" description="Basic and acidic residues" evidence="2">
    <location>
        <begin position="191"/>
        <end position="203"/>
    </location>
</feature>
<reference evidence="4" key="1">
    <citation type="submission" date="2022-10" db="EMBL/GenBank/DDBJ databases">
        <title>Tapping the CABI collections for fungal endophytes: first genome assemblies for Collariella, Neodidymelliopsis, Ascochyta clinopodiicola, Didymella pomorum, Didymosphaeria variabile, Neocosmospora piperis and Neocucurbitaria cava.</title>
        <authorList>
            <person name="Hill R."/>
        </authorList>
    </citation>
    <scope>NUCLEOTIDE SEQUENCE</scope>
    <source>
        <strain evidence="4">IMI 356814</strain>
    </source>
</reference>
<feature type="region of interest" description="Disordered" evidence="2">
    <location>
        <begin position="158"/>
        <end position="276"/>
    </location>
</feature>
<dbReference type="Gene3D" id="4.10.60.10">
    <property type="entry name" value="Zinc finger, CCHC-type"/>
    <property type="match status" value="1"/>
</dbReference>
<protein>
    <recommendedName>
        <fullName evidence="3">CCHC-type domain-containing protein</fullName>
    </recommendedName>
</protein>
<dbReference type="GO" id="GO:0008270">
    <property type="term" value="F:zinc ion binding"/>
    <property type="evidence" value="ECO:0007669"/>
    <property type="project" value="UniProtKB-KW"/>
</dbReference>
<keyword evidence="1" id="KW-0862">Zinc</keyword>
<dbReference type="AlphaFoldDB" id="A0A9W9CRQ4"/>
<name>A0A9W9CRQ4_9PLEO</name>
<feature type="compositionally biased region" description="Acidic residues" evidence="2">
    <location>
        <begin position="169"/>
        <end position="184"/>
    </location>
</feature>
<evidence type="ECO:0000313" key="4">
    <source>
        <dbReference type="EMBL" id="KAJ4377199.1"/>
    </source>
</evidence>
<dbReference type="InterPro" id="IPR001878">
    <property type="entry name" value="Znf_CCHC"/>
</dbReference>
<keyword evidence="1" id="KW-0863">Zinc-finger</keyword>
<dbReference type="GO" id="GO:0003676">
    <property type="term" value="F:nucleic acid binding"/>
    <property type="evidence" value="ECO:0007669"/>
    <property type="project" value="InterPro"/>
</dbReference>
<dbReference type="SUPFAM" id="SSF57756">
    <property type="entry name" value="Retrovirus zinc finger-like domains"/>
    <property type="match status" value="1"/>
</dbReference>
<evidence type="ECO:0000256" key="1">
    <source>
        <dbReference type="PROSITE-ProRule" id="PRU00047"/>
    </source>
</evidence>
<feature type="region of interest" description="Disordered" evidence="2">
    <location>
        <begin position="1"/>
        <end position="56"/>
    </location>
</feature>
<organism evidence="4 5">
    <name type="scientific">Neocucurbitaria cava</name>
    <dbReference type="NCBI Taxonomy" id="798079"/>
    <lineage>
        <taxon>Eukaryota</taxon>
        <taxon>Fungi</taxon>
        <taxon>Dikarya</taxon>
        <taxon>Ascomycota</taxon>
        <taxon>Pezizomycotina</taxon>
        <taxon>Dothideomycetes</taxon>
        <taxon>Pleosporomycetidae</taxon>
        <taxon>Pleosporales</taxon>
        <taxon>Pleosporineae</taxon>
        <taxon>Cucurbitariaceae</taxon>
        <taxon>Neocucurbitaria</taxon>
    </lineage>
</organism>
<evidence type="ECO:0000313" key="5">
    <source>
        <dbReference type="Proteomes" id="UP001140560"/>
    </source>
</evidence>
<feature type="region of interest" description="Disordered" evidence="2">
    <location>
        <begin position="108"/>
        <end position="127"/>
    </location>
</feature>
<dbReference type="PROSITE" id="PS50158">
    <property type="entry name" value="ZF_CCHC"/>
    <property type="match status" value="1"/>
</dbReference>
<dbReference type="SMART" id="SM00343">
    <property type="entry name" value="ZnF_C2HC"/>
    <property type="match status" value="1"/>
</dbReference>
<evidence type="ECO:0000256" key="2">
    <source>
        <dbReference type="SAM" id="MobiDB-lite"/>
    </source>
</evidence>
<sequence>MADRTPKTMSSRLMTMKFMQRSAAKSVASSPSTPNGPPSKKARLSNGRSAPTTPDHEILQSALLLEEKKRQEALDKAAQYTGETKWVLSFTDPLDDKRQDSLKVRQAGFAEIDAGDDSEEEEEEPRPIRMQFGGGLKKKKADVGTAWVTSKYASLNITQKPVFEKADDSEGETESSSEDYDSDDPAAALIRETKREVAAERRESRKARASTANETPRRPSGMRTGGLSSGGHRTSAGRDMSNVECFKCGQKGHVREMCPNPNTPRGSAGRGRGRGR</sequence>